<name>A0A2K4XDX2_PSEVC</name>
<organism evidence="2 3">
    <name type="scientific">Pseudoalteromonas carrageenovora IAM 12662</name>
    <dbReference type="NCBI Taxonomy" id="1314868"/>
    <lineage>
        <taxon>Bacteria</taxon>
        <taxon>Pseudomonadati</taxon>
        <taxon>Pseudomonadota</taxon>
        <taxon>Gammaproteobacteria</taxon>
        <taxon>Alteromonadales</taxon>
        <taxon>Pseudoalteromonadaceae</taxon>
        <taxon>Pseudoalteromonas</taxon>
    </lineage>
</organism>
<gene>
    <name evidence="2" type="ORF">PCAR9_B0045</name>
</gene>
<proteinExistence type="predicted"/>
<keyword evidence="1" id="KW-0472">Membrane</keyword>
<accession>A0A2K4XDX2</accession>
<evidence type="ECO:0000256" key="1">
    <source>
        <dbReference type="SAM" id="Phobius"/>
    </source>
</evidence>
<dbReference type="AlphaFoldDB" id="A0A2K4XDX2"/>
<reference evidence="2 3" key="1">
    <citation type="submission" date="2017-11" db="EMBL/GenBank/DDBJ databases">
        <authorList>
            <person name="Han C.G."/>
        </authorList>
    </citation>
    <scope>NUCLEOTIDE SEQUENCE [LARGE SCALE GENOMIC DNA]</scope>
    <source>
        <strain evidence="3">ATCC 43555</strain>
    </source>
</reference>
<dbReference type="EMBL" id="LT965929">
    <property type="protein sequence ID" value="SOU42533.1"/>
    <property type="molecule type" value="Genomic_DNA"/>
</dbReference>
<keyword evidence="1" id="KW-0812">Transmembrane</keyword>
<protein>
    <submittedName>
        <fullName evidence="2">Uncharacterized protein</fullName>
    </submittedName>
</protein>
<keyword evidence="1" id="KW-1133">Transmembrane helix</keyword>
<evidence type="ECO:0000313" key="2">
    <source>
        <dbReference type="EMBL" id="SOU42533.1"/>
    </source>
</evidence>
<dbReference type="Proteomes" id="UP000238288">
    <property type="component" value="Chromosome PCAR9b"/>
</dbReference>
<evidence type="ECO:0000313" key="3">
    <source>
        <dbReference type="Proteomes" id="UP000238288"/>
    </source>
</evidence>
<feature type="transmembrane region" description="Helical" evidence="1">
    <location>
        <begin position="6"/>
        <end position="25"/>
    </location>
</feature>
<sequence length="407" mass="45904">MGINMLEVIGIIASVLGILAFFAVAPKDLLTNFKSWFVEPVSSISKHKHKLDIKELFDLLNVEDIRPENLFVKTPLKSSSFDSELLDYNTKLPDELEILKQKEIADKKAHSELNGLTLDNNGSFGLRRIDVSRPEGTNGKRNNIYKLILEPTDYFSFVFPNLCLEKPYYSDATQENHTLRDMLSLDKKVLSISTMRNFPQVQFKVGTGTLVVTKDGYVICSVRSMNQFIAGKQSNDEISVHLSAAEGMYRSVNNPLCSDIDDQNKPSPFATSARSLKDELNLSDEHFDTKNISCIGYFTDLNRAQPFFLFYLQLNLTIDEFFSIYSNTSADIHENEAIFALPKNFKNLNKLFSGVSFSELDTKYPAIYTDFFTTNSGTKVRIASNHAKAGFASYAFKDLGPITQNMI</sequence>